<keyword evidence="1" id="KW-0472">Membrane</keyword>
<dbReference type="KEGG" id="kbs:EPA93_45785"/>
<name>A0A4P6K4X0_KTERU</name>
<reference evidence="2 3" key="1">
    <citation type="submission" date="2019-01" db="EMBL/GenBank/DDBJ databases">
        <title>Ktedonosporobacter rubrisoli SCAWS-G2.</title>
        <authorList>
            <person name="Huang Y."/>
            <person name="Yan B."/>
        </authorList>
    </citation>
    <scope>NUCLEOTIDE SEQUENCE [LARGE SCALE GENOMIC DNA]</scope>
    <source>
        <strain evidence="2 3">SCAWS-G2</strain>
    </source>
</reference>
<dbReference type="Proteomes" id="UP000290365">
    <property type="component" value="Chromosome"/>
</dbReference>
<keyword evidence="1" id="KW-1133">Transmembrane helix</keyword>
<dbReference type="EMBL" id="CP035758">
    <property type="protein sequence ID" value="QBD82890.1"/>
    <property type="molecule type" value="Genomic_DNA"/>
</dbReference>
<evidence type="ECO:0000256" key="1">
    <source>
        <dbReference type="SAM" id="Phobius"/>
    </source>
</evidence>
<sequence length="145" mass="16399">MSQVDERKRPGILRIGIIVLTVYTAAYHLYLSIALFGMLSTGAPPPEGATSEGLWMFAILFLLNCIGYLFLVYALYQRRFQRFHRLTRWLLIGYTALTILLWYLMASSVASLPDYSDKAAEALLIVLLLIEGWQARQSHSLVSAL</sequence>
<feature type="transmembrane region" description="Helical" evidence="1">
    <location>
        <begin position="53"/>
        <end position="76"/>
    </location>
</feature>
<feature type="transmembrane region" description="Helical" evidence="1">
    <location>
        <begin position="88"/>
        <end position="105"/>
    </location>
</feature>
<organism evidence="2 3">
    <name type="scientific">Ktedonosporobacter rubrisoli</name>
    <dbReference type="NCBI Taxonomy" id="2509675"/>
    <lineage>
        <taxon>Bacteria</taxon>
        <taxon>Bacillati</taxon>
        <taxon>Chloroflexota</taxon>
        <taxon>Ktedonobacteria</taxon>
        <taxon>Ktedonobacterales</taxon>
        <taxon>Ktedonosporobacteraceae</taxon>
        <taxon>Ktedonosporobacter</taxon>
    </lineage>
</organism>
<dbReference type="OrthoDB" id="166997at2"/>
<accession>A0A4P6K4X0</accession>
<dbReference type="RefSeq" id="WP_129893959.1">
    <property type="nucleotide sequence ID" value="NZ_CP035758.1"/>
</dbReference>
<evidence type="ECO:0008006" key="4">
    <source>
        <dbReference type="Google" id="ProtNLM"/>
    </source>
</evidence>
<protein>
    <recommendedName>
        <fullName evidence="4">DUF2569 family protein</fullName>
    </recommendedName>
</protein>
<dbReference type="AlphaFoldDB" id="A0A4P6K4X0"/>
<keyword evidence="3" id="KW-1185">Reference proteome</keyword>
<evidence type="ECO:0000313" key="2">
    <source>
        <dbReference type="EMBL" id="QBD82890.1"/>
    </source>
</evidence>
<feature type="transmembrane region" description="Helical" evidence="1">
    <location>
        <begin position="12"/>
        <end position="33"/>
    </location>
</feature>
<gene>
    <name evidence="2" type="ORF">EPA93_45785</name>
</gene>
<proteinExistence type="predicted"/>
<evidence type="ECO:0000313" key="3">
    <source>
        <dbReference type="Proteomes" id="UP000290365"/>
    </source>
</evidence>
<keyword evidence="1" id="KW-0812">Transmembrane</keyword>